<proteinExistence type="inferred from homology"/>
<dbReference type="RefSeq" id="WP_254269329.1">
    <property type="nucleotide sequence ID" value="NZ_CP100400.1"/>
</dbReference>
<dbReference type="GO" id="GO:0006508">
    <property type="term" value="P:proteolysis"/>
    <property type="evidence" value="ECO:0007669"/>
    <property type="project" value="UniProtKB-KW"/>
</dbReference>
<feature type="active site" description="Charge relay system" evidence="5">
    <location>
        <position position="367"/>
    </location>
</feature>
<dbReference type="PROSITE" id="PS51892">
    <property type="entry name" value="SUBTILASE"/>
    <property type="match status" value="1"/>
</dbReference>
<dbReference type="Pfam" id="PF00082">
    <property type="entry name" value="Peptidase_S8"/>
    <property type="match status" value="1"/>
</dbReference>
<dbReference type="Proteomes" id="UP001595945">
    <property type="component" value="Unassembled WGS sequence"/>
</dbReference>
<dbReference type="InterPro" id="IPR000209">
    <property type="entry name" value="Peptidase_S8/S53_dom"/>
</dbReference>
<evidence type="ECO:0000313" key="9">
    <source>
        <dbReference type="Proteomes" id="UP001595945"/>
    </source>
</evidence>
<evidence type="ECO:0000259" key="7">
    <source>
        <dbReference type="Pfam" id="PF00082"/>
    </source>
</evidence>
<comment type="caution">
    <text evidence="8">The sequence shown here is derived from an EMBL/GenBank/DDBJ whole genome shotgun (WGS) entry which is preliminary data.</text>
</comment>
<evidence type="ECO:0000256" key="1">
    <source>
        <dbReference type="ARBA" id="ARBA00011073"/>
    </source>
</evidence>
<keyword evidence="4 5" id="KW-0720">Serine protease</keyword>
<gene>
    <name evidence="8" type="ORF">ACFO9K_11905</name>
</gene>
<keyword evidence="2 5" id="KW-0645">Protease</keyword>
<evidence type="ECO:0000256" key="6">
    <source>
        <dbReference type="SAM" id="MobiDB-lite"/>
    </source>
</evidence>
<protein>
    <submittedName>
        <fullName evidence="8">S8 family serine peptidase</fullName>
    </submittedName>
</protein>
<evidence type="ECO:0000313" key="8">
    <source>
        <dbReference type="EMBL" id="MFC4824962.1"/>
    </source>
</evidence>
<dbReference type="PANTHER" id="PTHR43806:SF11">
    <property type="entry name" value="CEREVISIN-RELATED"/>
    <property type="match status" value="1"/>
</dbReference>
<dbReference type="PANTHER" id="PTHR43806">
    <property type="entry name" value="PEPTIDASE S8"/>
    <property type="match status" value="1"/>
</dbReference>
<reference evidence="8 9" key="1">
    <citation type="journal article" date="2019" name="Int. J. Syst. Evol. Microbiol.">
        <title>The Global Catalogue of Microorganisms (GCM) 10K type strain sequencing project: providing services to taxonomists for standard genome sequencing and annotation.</title>
        <authorList>
            <consortium name="The Broad Institute Genomics Platform"/>
            <consortium name="The Broad Institute Genome Sequencing Center for Infectious Disease"/>
            <person name="Wu L."/>
            <person name="Ma J."/>
        </authorList>
    </citation>
    <scope>NUCLEOTIDE SEQUENCE [LARGE SCALE GENOMIC DNA]</scope>
    <source>
        <strain evidence="8 9">XZYJ18</strain>
    </source>
</reference>
<keyword evidence="9" id="KW-1185">Reference proteome</keyword>
<organism evidence="8 9">
    <name type="scientific">Halorussus aquaticus</name>
    <dbReference type="NCBI Taxonomy" id="2953748"/>
    <lineage>
        <taxon>Archaea</taxon>
        <taxon>Methanobacteriati</taxon>
        <taxon>Methanobacteriota</taxon>
        <taxon>Stenosarchaea group</taxon>
        <taxon>Halobacteria</taxon>
        <taxon>Halobacteriales</taxon>
        <taxon>Haladaptataceae</taxon>
        <taxon>Halorussus</taxon>
    </lineage>
</organism>
<dbReference type="Gene3D" id="3.40.50.200">
    <property type="entry name" value="Peptidase S8/S53 domain"/>
    <property type="match status" value="2"/>
</dbReference>
<evidence type="ECO:0000256" key="3">
    <source>
        <dbReference type="ARBA" id="ARBA00022801"/>
    </source>
</evidence>
<dbReference type="AlphaFoldDB" id="A0ABD5Q2J3"/>
<comment type="similarity">
    <text evidence="1 5">Belongs to the peptidase S8 family.</text>
</comment>
<accession>A0ABD5Q2J3</accession>
<dbReference type="InterPro" id="IPR036852">
    <property type="entry name" value="Peptidase_S8/S53_dom_sf"/>
</dbReference>
<dbReference type="SUPFAM" id="SSF52743">
    <property type="entry name" value="Subtilisin-like"/>
    <property type="match status" value="1"/>
</dbReference>
<sequence length="430" mass="44456">MASPESRRALAVAALGVLLLAGSLALLATSLSASTAGSQTASTPATAVGPEVAALHDAGATGENVTVGVVDVTGFDTDATALDGSVVDARAFGSGGTVRNDGRNAHGTAAAETVARVAPDADLYLATFDSPDGFRRAVEWLVTEEVDVVVAPVSFYGMPGDGTSPVADVAQRATDEGVVFVSPTGNLARSHWTGRYRGVENGTLTFGDSARNYVRGDGRDVTIWLSWDDAHREQDYTAELHWTDGSRSKLVARSSPYPGDGVPNERIVARVRSGTYYVTVRGPANATGARLELSSPTHDFQHVRSAESLVAPASAPSVVTVGAYDASARRVEPFSSRGPTPDGRDGVDLVAPSHPDAADTDRFVGSSAAASYAGGVAALVLDERPDLTPRAVERRLETTAVDAGRPGADPVTGHGRLRPVRAVGTRNATG</sequence>
<evidence type="ECO:0000256" key="5">
    <source>
        <dbReference type="PROSITE-ProRule" id="PRU01240"/>
    </source>
</evidence>
<evidence type="ECO:0000256" key="2">
    <source>
        <dbReference type="ARBA" id="ARBA00022670"/>
    </source>
</evidence>
<name>A0ABD5Q2J3_9EURY</name>
<dbReference type="GeneID" id="73044335"/>
<dbReference type="InterPro" id="IPR050131">
    <property type="entry name" value="Peptidase_S8_subtilisin-like"/>
</dbReference>
<evidence type="ECO:0000256" key="4">
    <source>
        <dbReference type="ARBA" id="ARBA00022825"/>
    </source>
</evidence>
<dbReference type="GO" id="GO:0004252">
    <property type="term" value="F:serine-type endopeptidase activity"/>
    <property type="evidence" value="ECO:0007669"/>
    <property type="project" value="UniProtKB-UniRule"/>
</dbReference>
<feature type="domain" description="Peptidase S8/S53" evidence="7">
    <location>
        <begin position="304"/>
        <end position="415"/>
    </location>
</feature>
<dbReference type="EMBL" id="JBHSHT010000001">
    <property type="protein sequence ID" value="MFC4824962.1"/>
    <property type="molecule type" value="Genomic_DNA"/>
</dbReference>
<feature type="region of interest" description="Disordered" evidence="6">
    <location>
        <begin position="397"/>
        <end position="430"/>
    </location>
</feature>
<feature type="active site" description="Charge relay system" evidence="5">
    <location>
        <position position="71"/>
    </location>
</feature>
<keyword evidence="3 5" id="KW-0378">Hydrolase</keyword>
<feature type="active site" description="Charge relay system" evidence="5">
    <location>
        <position position="106"/>
    </location>
</feature>